<comment type="caution">
    <text evidence="3">The sequence shown here is derived from an EMBL/GenBank/DDBJ whole genome shotgun (WGS) entry which is preliminary data.</text>
</comment>
<dbReference type="RefSeq" id="WP_146354185.1">
    <property type="nucleotide sequence ID" value="NZ_VOBR01000014.1"/>
</dbReference>
<feature type="transmembrane region" description="Helical" evidence="2">
    <location>
        <begin position="52"/>
        <end position="73"/>
    </location>
</feature>
<reference evidence="3 4" key="1">
    <citation type="submission" date="2019-07" db="EMBL/GenBank/DDBJ databases">
        <title>Lentzea xizangensis sp. nov., isolated from Qinghai-Tibetan Plateau Soils.</title>
        <authorList>
            <person name="Huang J."/>
        </authorList>
    </citation>
    <scope>NUCLEOTIDE SEQUENCE [LARGE SCALE GENOMIC DNA]</scope>
    <source>
        <strain evidence="3 4">FXJ1.1311</strain>
    </source>
</reference>
<evidence type="ECO:0000313" key="4">
    <source>
        <dbReference type="Proteomes" id="UP000316639"/>
    </source>
</evidence>
<dbReference type="Proteomes" id="UP000316639">
    <property type="component" value="Unassembled WGS sequence"/>
</dbReference>
<feature type="compositionally biased region" description="Acidic residues" evidence="1">
    <location>
        <begin position="10"/>
        <end position="46"/>
    </location>
</feature>
<dbReference type="EMBL" id="VOBR01000014">
    <property type="protein sequence ID" value="TWP50081.1"/>
    <property type="molecule type" value="Genomic_DNA"/>
</dbReference>
<name>A0A563EQX4_9PSEU</name>
<keyword evidence="2" id="KW-0472">Membrane</keyword>
<dbReference type="OrthoDB" id="4749283at2"/>
<organism evidence="3 4">
    <name type="scientific">Lentzea tibetensis</name>
    <dbReference type="NCBI Taxonomy" id="2591470"/>
    <lineage>
        <taxon>Bacteria</taxon>
        <taxon>Bacillati</taxon>
        <taxon>Actinomycetota</taxon>
        <taxon>Actinomycetes</taxon>
        <taxon>Pseudonocardiales</taxon>
        <taxon>Pseudonocardiaceae</taxon>
        <taxon>Lentzea</taxon>
    </lineage>
</organism>
<evidence type="ECO:0000256" key="1">
    <source>
        <dbReference type="SAM" id="MobiDB-lite"/>
    </source>
</evidence>
<dbReference type="AlphaFoldDB" id="A0A563EQX4"/>
<gene>
    <name evidence="3" type="ORF">FKR81_22945</name>
</gene>
<evidence type="ECO:0000313" key="3">
    <source>
        <dbReference type="EMBL" id="TWP50081.1"/>
    </source>
</evidence>
<protein>
    <submittedName>
        <fullName evidence="3">Uncharacterized protein</fullName>
    </submittedName>
</protein>
<feature type="region of interest" description="Disordered" evidence="1">
    <location>
        <begin position="1"/>
        <end position="47"/>
    </location>
</feature>
<keyword evidence="4" id="KW-1185">Reference proteome</keyword>
<keyword evidence="2" id="KW-1133">Transmembrane helix</keyword>
<accession>A0A563EQX4</accession>
<sequence length="209" mass="22448">MSTESNESVEPVESEEPSAEETPEEESSEEETSEDESSDDLDDDETPANKNWVKFAVVGLLAVVLVGGGIWLLTRSASGWAVGDCASVKLTEDGKTEPTSQSCGSDDGAYKVAKILASDQEVCPEEGLYETAPWDSKQLCLMPNFEEGKCYVPNDEGLFKKGGCTGEAVVKVVKRIEGKPEKIECPGESSDMQFSEPQVVYCLGTGDTP</sequence>
<proteinExistence type="predicted"/>
<evidence type="ECO:0000256" key="2">
    <source>
        <dbReference type="SAM" id="Phobius"/>
    </source>
</evidence>
<keyword evidence="2" id="KW-0812">Transmembrane</keyword>